<dbReference type="KEGG" id="ole:K0B96_01105"/>
<dbReference type="InterPro" id="IPR029063">
    <property type="entry name" value="SAM-dependent_MTases_sf"/>
</dbReference>
<sequence length="201" mass="22923">MTALVEKRTVDMQIIGEWVEPRSKVLDLGCGRGALLEYLTQTKDVRGVGVDMDFSRITACVARGLSVYQGDMTAFMRQFPDGEFDRVICSRTVQELDDPTTVIGEALRVGRALTVGFVNHGFWKNRVDGLVRGRKVRNEVYTTEWFESRPANPVTIADFEHFCAAKDLRITRCVYLRGDWKTRCWVRPNLFAGYALYDLAR</sequence>
<dbReference type="SUPFAM" id="SSF53335">
    <property type="entry name" value="S-adenosyl-L-methionine-dependent methyltransferases"/>
    <property type="match status" value="1"/>
</dbReference>
<dbReference type="Proteomes" id="UP000825051">
    <property type="component" value="Chromosome"/>
</dbReference>
<keyword evidence="2" id="KW-1185">Reference proteome</keyword>
<evidence type="ECO:0000313" key="2">
    <source>
        <dbReference type="Proteomes" id="UP000825051"/>
    </source>
</evidence>
<proteinExistence type="predicted"/>
<dbReference type="CDD" id="cd02440">
    <property type="entry name" value="AdoMet_MTases"/>
    <property type="match status" value="1"/>
</dbReference>
<dbReference type="Gene3D" id="3.40.50.150">
    <property type="entry name" value="Vaccinia Virus protein VP39"/>
    <property type="match status" value="1"/>
</dbReference>
<accession>A0A8F9TUE5</accession>
<dbReference type="EMBL" id="CP080507">
    <property type="protein sequence ID" value="QYM79245.1"/>
    <property type="molecule type" value="Genomic_DNA"/>
</dbReference>
<evidence type="ECO:0000313" key="1">
    <source>
        <dbReference type="EMBL" id="QYM79245.1"/>
    </source>
</evidence>
<dbReference type="AlphaFoldDB" id="A0A8F9TUE5"/>
<dbReference type="InterPro" id="IPR010743">
    <property type="entry name" value="Methionine_synth_MetW"/>
</dbReference>
<organism evidence="1 2">
    <name type="scientific">Horticoccus luteus</name>
    <dbReference type="NCBI Taxonomy" id="2862869"/>
    <lineage>
        <taxon>Bacteria</taxon>
        <taxon>Pseudomonadati</taxon>
        <taxon>Verrucomicrobiota</taxon>
        <taxon>Opitutia</taxon>
        <taxon>Opitutales</taxon>
        <taxon>Opitutaceae</taxon>
        <taxon>Horticoccus</taxon>
    </lineage>
</organism>
<name>A0A8F9TUE5_9BACT</name>
<protein>
    <submittedName>
        <fullName evidence="1">Methionine biosynthesis protein MetW</fullName>
    </submittedName>
</protein>
<gene>
    <name evidence="1" type="ORF">K0B96_01105</name>
</gene>
<dbReference type="Pfam" id="PF07021">
    <property type="entry name" value="MetW"/>
    <property type="match status" value="1"/>
</dbReference>
<reference evidence="1" key="1">
    <citation type="submission" date="2021-08" db="EMBL/GenBank/DDBJ databases">
        <title>Genome of a novel bacterium of the phylum Verrucomicrobia, Oleiharenicola sp. KSB-15.</title>
        <authorList>
            <person name="Chung J.-H."/>
            <person name="Ahn J.-H."/>
            <person name="Yoon Y."/>
            <person name="Kim D.-Y."/>
            <person name="An S.-H."/>
            <person name="Park I."/>
            <person name="Yeon J."/>
        </authorList>
    </citation>
    <scope>NUCLEOTIDE SEQUENCE</scope>
    <source>
        <strain evidence="1">KSB-15</strain>
    </source>
</reference>
<dbReference type="RefSeq" id="WP_220162875.1">
    <property type="nucleotide sequence ID" value="NZ_CP080507.1"/>
</dbReference>